<dbReference type="Proteomes" id="UP000186817">
    <property type="component" value="Unassembled WGS sequence"/>
</dbReference>
<comment type="caution">
    <text evidence="2">The sequence shown here is derived from an EMBL/GenBank/DDBJ whole genome shotgun (WGS) entry which is preliminary data.</text>
</comment>
<reference evidence="2 3" key="1">
    <citation type="submission" date="2016-02" db="EMBL/GenBank/DDBJ databases">
        <title>Genome analysis of coral dinoflagellate symbionts highlights evolutionary adaptations to a symbiotic lifestyle.</title>
        <authorList>
            <person name="Aranda M."/>
            <person name="Li Y."/>
            <person name="Liew Y.J."/>
            <person name="Baumgarten S."/>
            <person name="Simakov O."/>
            <person name="Wilson M."/>
            <person name="Piel J."/>
            <person name="Ashoor H."/>
            <person name="Bougouffa S."/>
            <person name="Bajic V.B."/>
            <person name="Ryu T."/>
            <person name="Ravasi T."/>
            <person name="Bayer T."/>
            <person name="Micklem G."/>
            <person name="Kim H."/>
            <person name="Bhak J."/>
            <person name="Lajeunesse T.C."/>
            <person name="Voolstra C.R."/>
        </authorList>
    </citation>
    <scope>NUCLEOTIDE SEQUENCE [LARGE SCALE GENOMIC DNA]</scope>
    <source>
        <strain evidence="2 3">CCMP2467</strain>
    </source>
</reference>
<feature type="compositionally biased region" description="Basic residues" evidence="1">
    <location>
        <begin position="132"/>
        <end position="141"/>
    </location>
</feature>
<dbReference type="AlphaFoldDB" id="A0A1Q9CTI8"/>
<accession>A0A1Q9CTI8</accession>
<keyword evidence="3" id="KW-1185">Reference proteome</keyword>
<gene>
    <name evidence="2" type="ORF">AK812_SmicGene32701</name>
</gene>
<sequence length="390" mass="42507">MPTPSNSFLVMEDSNQELPVNLMKSVAIEVPTGNHNRPGVDPRELLAEIRRLSRRVEALEEQLASEPPDEEDVLELLGSGEPYRHVSFWDLLTDSAHETKPNCSQAAVSQTEQAFQSKEMLAGPDPPVKKPNNQKKKKKTTPVHFEASAWNIPLVIGLADVGWVDALAALLLIAVNVGMQIAFSAILLSEPFMGETFDENVDSARIWRRSVAHDDAYVDLAGDTAAEDGQIEDATAASKGVQAGEVGDAGVTEPVSESVARPPTPRDVKEALNQLGHRDRTDARDAWVFRFLAAAPDLKAKFSDGKVAKAALRKYFASSTSEMLRHEWYKHWVAPAACSKVAFPSTEVVLAWWRQHSGLDLQIVASCDHGNHAGEPMPADGQEGGSRVHG</sequence>
<organism evidence="2 3">
    <name type="scientific">Symbiodinium microadriaticum</name>
    <name type="common">Dinoflagellate</name>
    <name type="synonym">Zooxanthella microadriatica</name>
    <dbReference type="NCBI Taxonomy" id="2951"/>
    <lineage>
        <taxon>Eukaryota</taxon>
        <taxon>Sar</taxon>
        <taxon>Alveolata</taxon>
        <taxon>Dinophyceae</taxon>
        <taxon>Suessiales</taxon>
        <taxon>Symbiodiniaceae</taxon>
        <taxon>Symbiodinium</taxon>
    </lineage>
</organism>
<evidence type="ECO:0000313" key="2">
    <source>
        <dbReference type="EMBL" id="OLP86221.1"/>
    </source>
</evidence>
<name>A0A1Q9CTI8_SYMMI</name>
<dbReference type="OrthoDB" id="435600at2759"/>
<evidence type="ECO:0000313" key="3">
    <source>
        <dbReference type="Proteomes" id="UP000186817"/>
    </source>
</evidence>
<dbReference type="EMBL" id="LSRX01000928">
    <property type="protein sequence ID" value="OLP86221.1"/>
    <property type="molecule type" value="Genomic_DNA"/>
</dbReference>
<feature type="region of interest" description="Disordered" evidence="1">
    <location>
        <begin position="116"/>
        <end position="141"/>
    </location>
</feature>
<feature type="region of interest" description="Disordered" evidence="1">
    <location>
        <begin position="238"/>
        <end position="266"/>
    </location>
</feature>
<proteinExistence type="predicted"/>
<feature type="region of interest" description="Disordered" evidence="1">
    <location>
        <begin position="370"/>
        <end position="390"/>
    </location>
</feature>
<evidence type="ECO:0000256" key="1">
    <source>
        <dbReference type="SAM" id="MobiDB-lite"/>
    </source>
</evidence>
<protein>
    <submittedName>
        <fullName evidence="2">Uncharacterized protein</fullName>
    </submittedName>
</protein>